<evidence type="ECO:0000313" key="14">
    <source>
        <dbReference type="Proteomes" id="UP000050790"/>
    </source>
</evidence>
<dbReference type="SUPFAM" id="SSF52799">
    <property type="entry name" value="(Phosphotyrosine protein) phosphatases II"/>
    <property type="match status" value="1"/>
</dbReference>
<dbReference type="PROSITE" id="PS50055">
    <property type="entry name" value="TYR_PHOSPHATASE_PTP"/>
    <property type="match status" value="1"/>
</dbReference>
<accession>A0AA85AGL1</accession>
<keyword evidence="2 9" id="KW-0812">Transmembrane</keyword>
<dbReference type="PANTHER" id="PTHR46957">
    <property type="entry name" value="CYTOKINE RECEPTOR"/>
    <property type="match status" value="1"/>
</dbReference>
<evidence type="ECO:0000256" key="10">
    <source>
        <dbReference type="SAM" id="SignalP"/>
    </source>
</evidence>
<feature type="transmembrane region" description="Helical" evidence="9">
    <location>
        <begin position="1080"/>
        <end position="1103"/>
    </location>
</feature>
<evidence type="ECO:0000256" key="6">
    <source>
        <dbReference type="ARBA" id="ARBA00022989"/>
    </source>
</evidence>
<feature type="transmembrane region" description="Helical" evidence="9">
    <location>
        <begin position="1237"/>
        <end position="1261"/>
    </location>
</feature>
<evidence type="ECO:0000256" key="7">
    <source>
        <dbReference type="ARBA" id="ARBA00023136"/>
    </source>
</evidence>
<evidence type="ECO:0000256" key="5">
    <source>
        <dbReference type="ARBA" id="ARBA00022912"/>
    </source>
</evidence>
<evidence type="ECO:0000256" key="9">
    <source>
        <dbReference type="SAM" id="Phobius"/>
    </source>
</evidence>
<dbReference type="SMART" id="SM00194">
    <property type="entry name" value="PTPc"/>
    <property type="match status" value="1"/>
</dbReference>
<feature type="domain" description="Fibronectin type-III" evidence="13">
    <location>
        <begin position="749"/>
        <end position="845"/>
    </location>
</feature>
<evidence type="ECO:0000256" key="2">
    <source>
        <dbReference type="ARBA" id="ARBA00022692"/>
    </source>
</evidence>
<feature type="domain" description="Tyrosine-protein phosphatase" evidence="11">
    <location>
        <begin position="1338"/>
        <end position="1628"/>
    </location>
</feature>
<dbReference type="Gene3D" id="3.90.190.10">
    <property type="entry name" value="Protein tyrosine phosphatase superfamily"/>
    <property type="match status" value="1"/>
</dbReference>
<feature type="domain" description="Tyrosine specific protein phosphatases" evidence="12">
    <location>
        <begin position="1544"/>
        <end position="1619"/>
    </location>
</feature>
<evidence type="ECO:0000256" key="1">
    <source>
        <dbReference type="ARBA" id="ARBA00004167"/>
    </source>
</evidence>
<dbReference type="WBParaSite" id="SMRG1_82860.2">
    <property type="protein sequence ID" value="SMRG1_82860.2"/>
    <property type="gene ID" value="SMRG1_82860"/>
</dbReference>
<sequence length="1632" mass="188130">MSIIWHIFLILFVSNPYCESSFNVALSASDPVGSTYNQSFTYGVTSTPPDASTNFSITATATTNFTTTTDGFNQSKSSFNVALSASDPVGSTYNQSFTYGVTSTPPDASTNFSITATATTNFTTTTDGFNQSKFCHHSKLLPPENVTITNVTSDSFDINWNLPRLYSRLNKVIYEILINSPQRLPIIIKNVSSCLQSKERIINLTSCWFYIIQIKTHDMLLMKSSDWSNPVFTTTLLPQHVVQSHFEVENMSPTIQKVKWSKFTVPNECMALIQLLQINEKTFIELITSVAINETEYTFYNLAPSTQYTYQLKVISPFGNYLGQYISITTKTLPLIHLLNTSIHTPKLIQISNITSTSFVIIWSVMKTNGSQFKTSTYEILLNSQRQSLLLIKNISSELFREKIENLTACTIYTIQMRLVVKLSETVYSEWSNPLTAFTSISNISKKTLIKITNLGRNMQHLRWIKLNDPILMNKCKSYLELVQCSHLSYKCMTVELSVNETTFIYYNLKPLTTYTYSINLISPFGNINDIYMKSTAETLPNGPNTPVNLSISHISPNKLTLHWQNPPQHPAFDVHCFLVYKRESIHLMSGLDEYRICDVSNELILTSLIPGRQYTLYMRSEDSVYGLHSDMSNAISATTYPSQPNAPTNLTVTNISSNQFTIKWTEPVQDSAFIIKYYLIYYRPTLKINDLFTQTHIFSNHCNEYIITSLLPGINYTVYMKSIDSIYGIYSNESIPMTVYTFPDAPNPPINVTFIETGSTQLRVVWMPPEENLAFNINCYLVYIRPTFTVFSHFQKFNICHSYVCDIKSLLPGVNYTVYVESFDLTYGLRSLPSNYITAVTYPDRPIKPENVTVTNIKPNQFTIRWNEIKHDLTFTNICYSLYVRPTLNINDNFNQFNVCNGKSEFTVTFLLPKTNYTVYLKSFDTNYGIYSDATKSFLIYTTYPACIQPPVNLTFSEINIYGFTVHWDHALEDHSFDNNNYYYVFIKALHNHTNKPMKFNAGQSATSFHIFSLSPDTWYSVSVQCIDTTYHNSIESEEIFVHTYSETVERDSLNQLTSLILQVPPEQQTTHIQQDNMIILYLPLSQLNCFISTVYVVSLVIKPTRENHDDEIICSEGCTKKMHYNDITDIYLVESTYKNRHNKENGSWEILIHSRLELSQTRTRRSMAYRMNESYLYSDKYFIIGENGVCPYNSHECNGPLKPATQYSIQLRTYTEYGYTTSKIIHGRTLSDTTVILITCCILWSLFILAISSFGLLYYRLIERSTIPKINDIYNNIARGKINNKSIINEDIYSQKIMDRTHLPNLCTSMKWPTPVTTNTFMAQYENYSKDSFATLKVQYQLIISNSQFLIQSDMLSQEIGQKNINKRLNRFSDILPYDQTRVKLNPLQKSKQEHDYVNASFIYEIIPCTSVHTHPVLNRNKIEYIASQAPLESTVGDFWRMILDQNITIIVMLTKLYEDNISKCCQYWPNDIHESLTFQSDCLRLEVTLLSEEDHHIYILRKLYITSINYQSNNPENSKYVVQLHMTTWPDFDVPNLSEFQTFMKDYRELKCAESHRYSPTLVHCTAGVGRTGTFIVADLLQIYKESNCVYYDIPGIILQMRRCRPSMVQKVAQYIFLHQFANTLFQRY</sequence>
<feature type="signal peptide" evidence="10">
    <location>
        <begin position="1"/>
        <end position="20"/>
    </location>
</feature>
<dbReference type="SMART" id="SM00060">
    <property type="entry name" value="FN3"/>
    <property type="match status" value="7"/>
</dbReference>
<keyword evidence="7 9" id="KW-0472">Membrane</keyword>
<dbReference type="PROSITE" id="PS50056">
    <property type="entry name" value="TYR_PHOSPHATASE_2"/>
    <property type="match status" value="1"/>
</dbReference>
<evidence type="ECO:0000256" key="8">
    <source>
        <dbReference type="ARBA" id="ARBA00023180"/>
    </source>
</evidence>
<dbReference type="InterPro" id="IPR016130">
    <property type="entry name" value="Tyr_Pase_AS"/>
</dbReference>
<dbReference type="InterPro" id="IPR003595">
    <property type="entry name" value="Tyr_Pase_cat"/>
</dbReference>
<evidence type="ECO:0000259" key="11">
    <source>
        <dbReference type="PROSITE" id="PS50055"/>
    </source>
</evidence>
<dbReference type="InterPro" id="IPR003961">
    <property type="entry name" value="FN3_dom"/>
</dbReference>
<dbReference type="InterPro" id="IPR029021">
    <property type="entry name" value="Prot-tyrosine_phosphatase-like"/>
</dbReference>
<dbReference type="InterPro" id="IPR050713">
    <property type="entry name" value="RTP_Phos/Ushers"/>
</dbReference>
<reference evidence="15" key="1">
    <citation type="submission" date="2023-11" db="UniProtKB">
        <authorList>
            <consortium name="WormBaseParasite"/>
        </authorList>
    </citation>
    <scope>IDENTIFICATION</scope>
</reference>
<keyword evidence="5" id="KW-0904">Protein phosphatase</keyword>
<feature type="domain" description="Fibronectin type-III" evidence="13">
    <location>
        <begin position="647"/>
        <end position="745"/>
    </location>
</feature>
<protein>
    <recommendedName>
        <fullName evidence="16">Protein-tyrosine-phosphatase</fullName>
    </recommendedName>
</protein>
<dbReference type="InterPro" id="IPR000387">
    <property type="entry name" value="Tyr_Pase_dom"/>
</dbReference>
<keyword evidence="3 10" id="KW-0732">Signal</keyword>
<feature type="chain" id="PRO_5041735337" description="Protein-tyrosine-phosphatase" evidence="10">
    <location>
        <begin position="21"/>
        <end position="1632"/>
    </location>
</feature>
<keyword evidence="8" id="KW-0325">Glycoprotein</keyword>
<dbReference type="GO" id="GO:0004725">
    <property type="term" value="F:protein tyrosine phosphatase activity"/>
    <property type="evidence" value="ECO:0007669"/>
    <property type="project" value="InterPro"/>
</dbReference>
<feature type="domain" description="Fibronectin type-III" evidence="13">
    <location>
        <begin position="546"/>
        <end position="643"/>
    </location>
</feature>
<comment type="subcellular location">
    <subcellularLocation>
        <location evidence="1">Membrane</location>
        <topology evidence="1">Single-pass membrane protein</topology>
    </subcellularLocation>
</comment>
<proteinExistence type="predicted"/>
<keyword evidence="6 9" id="KW-1133">Transmembrane helix</keyword>
<feature type="domain" description="Fibronectin type-III" evidence="13">
    <location>
        <begin position="142"/>
        <end position="238"/>
    </location>
</feature>
<organism evidence="14 15">
    <name type="scientific">Schistosoma margrebowiei</name>
    <dbReference type="NCBI Taxonomy" id="48269"/>
    <lineage>
        <taxon>Eukaryota</taxon>
        <taxon>Metazoa</taxon>
        <taxon>Spiralia</taxon>
        <taxon>Lophotrochozoa</taxon>
        <taxon>Platyhelminthes</taxon>
        <taxon>Trematoda</taxon>
        <taxon>Digenea</taxon>
        <taxon>Strigeidida</taxon>
        <taxon>Schistosomatoidea</taxon>
        <taxon>Schistosomatidae</taxon>
        <taxon>Schistosoma</taxon>
    </lineage>
</organism>
<feature type="domain" description="Fibronectin type-III" evidence="13">
    <location>
        <begin position="849"/>
        <end position="947"/>
    </location>
</feature>
<feature type="domain" description="Fibronectin type-III" evidence="13">
    <location>
        <begin position="951"/>
        <end position="1048"/>
    </location>
</feature>
<evidence type="ECO:0000313" key="15">
    <source>
        <dbReference type="WBParaSite" id="SMRG1_82860.2"/>
    </source>
</evidence>
<keyword evidence="4" id="KW-0378">Hydrolase</keyword>
<dbReference type="PRINTS" id="PR00700">
    <property type="entry name" value="PRTYPHPHTASE"/>
</dbReference>
<dbReference type="SUPFAM" id="SSF49265">
    <property type="entry name" value="Fibronectin type III"/>
    <property type="match status" value="5"/>
</dbReference>
<dbReference type="InterPro" id="IPR036116">
    <property type="entry name" value="FN3_sf"/>
</dbReference>
<dbReference type="PANTHER" id="PTHR46957:SF3">
    <property type="entry name" value="CYTOKINE RECEPTOR"/>
    <property type="match status" value="1"/>
</dbReference>
<feature type="domain" description="Fibronectin type-III" evidence="13">
    <location>
        <begin position="345"/>
        <end position="442"/>
    </location>
</feature>
<dbReference type="PROSITE" id="PS50853">
    <property type="entry name" value="FN3"/>
    <property type="match status" value="7"/>
</dbReference>
<dbReference type="Pfam" id="PF00041">
    <property type="entry name" value="fn3"/>
    <property type="match status" value="3"/>
</dbReference>
<dbReference type="InterPro" id="IPR013783">
    <property type="entry name" value="Ig-like_fold"/>
</dbReference>
<dbReference type="PROSITE" id="PS00383">
    <property type="entry name" value="TYR_PHOSPHATASE_1"/>
    <property type="match status" value="1"/>
</dbReference>
<evidence type="ECO:0000256" key="3">
    <source>
        <dbReference type="ARBA" id="ARBA00022729"/>
    </source>
</evidence>
<evidence type="ECO:0000259" key="12">
    <source>
        <dbReference type="PROSITE" id="PS50056"/>
    </source>
</evidence>
<dbReference type="GO" id="GO:0016020">
    <property type="term" value="C:membrane"/>
    <property type="evidence" value="ECO:0007669"/>
    <property type="project" value="UniProtKB-SubCell"/>
</dbReference>
<evidence type="ECO:0000256" key="4">
    <source>
        <dbReference type="ARBA" id="ARBA00022801"/>
    </source>
</evidence>
<evidence type="ECO:0008006" key="16">
    <source>
        <dbReference type="Google" id="ProtNLM"/>
    </source>
</evidence>
<name>A0AA85AGL1_9TREM</name>
<dbReference type="Pfam" id="PF00102">
    <property type="entry name" value="Y_phosphatase"/>
    <property type="match status" value="1"/>
</dbReference>
<dbReference type="InterPro" id="IPR000242">
    <property type="entry name" value="PTP_cat"/>
</dbReference>
<dbReference type="SMART" id="SM00404">
    <property type="entry name" value="PTPc_motif"/>
    <property type="match status" value="1"/>
</dbReference>
<dbReference type="Proteomes" id="UP000050790">
    <property type="component" value="Unassembled WGS sequence"/>
</dbReference>
<dbReference type="CDD" id="cd00047">
    <property type="entry name" value="PTPc"/>
    <property type="match status" value="1"/>
</dbReference>
<dbReference type="Gene3D" id="2.60.40.10">
    <property type="entry name" value="Immunoglobulins"/>
    <property type="match status" value="7"/>
</dbReference>
<dbReference type="CDD" id="cd00063">
    <property type="entry name" value="FN3"/>
    <property type="match status" value="5"/>
</dbReference>
<evidence type="ECO:0000259" key="13">
    <source>
        <dbReference type="PROSITE" id="PS50853"/>
    </source>
</evidence>